<comment type="similarity">
    <text evidence="1">Belongs to the TolB family.</text>
</comment>
<dbReference type="PATRIC" id="fig|1230338.3.peg.1509"/>
<dbReference type="GO" id="GO:0042597">
    <property type="term" value="C:periplasmic space"/>
    <property type="evidence" value="ECO:0007669"/>
    <property type="project" value="InterPro"/>
</dbReference>
<feature type="signal peptide" evidence="2">
    <location>
        <begin position="1"/>
        <end position="33"/>
    </location>
</feature>
<dbReference type="Gene3D" id="2.120.10.30">
    <property type="entry name" value="TolB, C-terminal domain"/>
    <property type="match status" value="1"/>
</dbReference>
<dbReference type="Gene3D" id="3.40.50.10070">
    <property type="entry name" value="TolB, N-terminal domain"/>
    <property type="match status" value="1"/>
</dbReference>
<evidence type="ECO:0000259" key="3">
    <source>
        <dbReference type="Pfam" id="PF04052"/>
    </source>
</evidence>
<dbReference type="Pfam" id="PF07676">
    <property type="entry name" value="PD40"/>
    <property type="match status" value="2"/>
</dbReference>
<dbReference type="RefSeq" id="WP_009501862.1">
    <property type="nucleotide sequence ID" value="NZ_ANIN01000002.1"/>
</dbReference>
<evidence type="ECO:0000313" key="4">
    <source>
        <dbReference type="EMBL" id="ELA08309.1"/>
    </source>
</evidence>
<dbReference type="eggNOG" id="COG0823">
    <property type="taxonomic scope" value="Bacteria"/>
</dbReference>
<dbReference type="SUPFAM" id="SSF52964">
    <property type="entry name" value="TolB, N-terminal domain"/>
    <property type="match status" value="1"/>
</dbReference>
<accession>L2F5H3</accession>
<protein>
    <submittedName>
        <fullName evidence="4">TolB periplasmic receptor</fullName>
    </submittedName>
</protein>
<organism evidence="4 5">
    <name type="scientific">Moraxella macacae 0408225</name>
    <dbReference type="NCBI Taxonomy" id="1230338"/>
    <lineage>
        <taxon>Bacteria</taxon>
        <taxon>Pseudomonadati</taxon>
        <taxon>Pseudomonadota</taxon>
        <taxon>Gammaproteobacteria</taxon>
        <taxon>Moraxellales</taxon>
        <taxon>Moraxellaceae</taxon>
        <taxon>Moraxella</taxon>
    </lineage>
</organism>
<feature type="domain" description="TolB N-terminal" evidence="3">
    <location>
        <begin position="45"/>
        <end position="129"/>
    </location>
</feature>
<feature type="chain" id="PRO_5003957673" evidence="2">
    <location>
        <begin position="34"/>
        <end position="432"/>
    </location>
</feature>
<sequence length="432" mass="47024">MQVAQSFANKRLTMCLVKLGFMGIMTFLPQAYAAEATIVKTAPRSVTQIAIVPFIGANSVSDVVENYLTNIGQMAGSDSLPEKPHSSGEVHLELWRANKVPYVVVGNSKTNRDHVEINFEVINVKTGQVLGGVHREKSKNNNQDLRFTSAKIADKVLELITGVKGDFAGKIAYVVKQGFGKHAVSYLVVSDVDGYNPQIIRTVKGNIKALNPSANGKQFTFEEQQYNGYPVIYVADINGQVNLVTPYKANNLGGAISPDGNQLLFSSDKEGNLDIYLADANGSNPRRLTNSPAPEIYPSWSPDGKSFVFTSDRYGNNRGQIFRYNLANRQMQQLTSGGLNSMARISNDGKKMSYLSGTNNGVVRDFSTGSVKSIQASGSEAPSISPNGMHYIYSTKTALTINTKGNVISINPNQYGIPNGVIYNPIWLNPNH</sequence>
<evidence type="ECO:0000256" key="2">
    <source>
        <dbReference type="SAM" id="SignalP"/>
    </source>
</evidence>
<evidence type="ECO:0000256" key="1">
    <source>
        <dbReference type="ARBA" id="ARBA00009820"/>
    </source>
</evidence>
<dbReference type="EMBL" id="ANIN01000002">
    <property type="protein sequence ID" value="ELA08309.1"/>
    <property type="molecule type" value="Genomic_DNA"/>
</dbReference>
<gene>
    <name evidence="4" type="ORF">MOMA_07096</name>
</gene>
<keyword evidence="4" id="KW-0675">Receptor</keyword>
<evidence type="ECO:0000313" key="5">
    <source>
        <dbReference type="Proteomes" id="UP000023795"/>
    </source>
</evidence>
<dbReference type="GO" id="GO:0015031">
    <property type="term" value="P:protein transport"/>
    <property type="evidence" value="ECO:0007669"/>
    <property type="project" value="InterPro"/>
</dbReference>
<proteinExistence type="inferred from homology"/>
<keyword evidence="2" id="KW-0732">Signal</keyword>
<dbReference type="InterPro" id="IPR011659">
    <property type="entry name" value="WD40"/>
</dbReference>
<dbReference type="InterPro" id="IPR007195">
    <property type="entry name" value="TolB_N"/>
</dbReference>
<dbReference type="OrthoDB" id="9802240at2"/>
<comment type="caution">
    <text evidence="4">The sequence shown here is derived from an EMBL/GenBank/DDBJ whole genome shotgun (WGS) entry which is preliminary data.</text>
</comment>
<dbReference type="STRING" id="1230338.MOMA_07096"/>
<name>L2F5H3_9GAMM</name>
<reference evidence="4 5" key="1">
    <citation type="journal article" date="2013" name="Genome Announc.">
        <title>Genome Sequence of Moraxella macacae 0408225, a Novel Bacterial Species Isolated from a Cynomolgus Macaque with Epistaxis.</title>
        <authorList>
            <person name="Ladner J.T."/>
            <person name="Whitehouse C.A."/>
            <person name="Koroleva G.I."/>
            <person name="Palacios G.F."/>
        </authorList>
    </citation>
    <scope>NUCLEOTIDE SEQUENCE [LARGE SCALE GENOMIC DNA]</scope>
    <source>
        <strain evidence="4 5">0408225</strain>
    </source>
</reference>
<dbReference type="InterPro" id="IPR011042">
    <property type="entry name" value="6-blade_b-propeller_TolB-like"/>
</dbReference>
<dbReference type="PANTHER" id="PTHR36842">
    <property type="entry name" value="PROTEIN TOLB HOMOLOG"/>
    <property type="match status" value="1"/>
</dbReference>
<keyword evidence="5" id="KW-1185">Reference proteome</keyword>
<dbReference type="SUPFAM" id="SSF69304">
    <property type="entry name" value="Tricorn protease N-terminal domain"/>
    <property type="match status" value="1"/>
</dbReference>
<dbReference type="AlphaFoldDB" id="L2F5H3"/>
<dbReference type="Proteomes" id="UP000023795">
    <property type="component" value="Unassembled WGS sequence"/>
</dbReference>
<dbReference type="Pfam" id="PF04052">
    <property type="entry name" value="TolB_N"/>
    <property type="match status" value="1"/>
</dbReference>
<dbReference type="PANTHER" id="PTHR36842:SF1">
    <property type="entry name" value="PROTEIN TOLB"/>
    <property type="match status" value="1"/>
</dbReference>